<accession>A0ACC1RG75</accession>
<protein>
    <submittedName>
        <fullName evidence="1">Uncharacterized protein</fullName>
    </submittedName>
</protein>
<organism evidence="1 2">
    <name type="scientific">Fusarium decemcellulare</name>
    <dbReference type="NCBI Taxonomy" id="57161"/>
    <lineage>
        <taxon>Eukaryota</taxon>
        <taxon>Fungi</taxon>
        <taxon>Dikarya</taxon>
        <taxon>Ascomycota</taxon>
        <taxon>Pezizomycotina</taxon>
        <taxon>Sordariomycetes</taxon>
        <taxon>Hypocreomycetidae</taxon>
        <taxon>Hypocreales</taxon>
        <taxon>Nectriaceae</taxon>
        <taxon>Fusarium</taxon>
        <taxon>Fusarium decemcellulare species complex</taxon>
    </lineage>
</organism>
<evidence type="ECO:0000313" key="1">
    <source>
        <dbReference type="EMBL" id="KAJ3508577.1"/>
    </source>
</evidence>
<evidence type="ECO:0000313" key="2">
    <source>
        <dbReference type="Proteomes" id="UP001148629"/>
    </source>
</evidence>
<proteinExistence type="predicted"/>
<name>A0ACC1RG75_9HYPO</name>
<sequence>MGDNDIKGLIRQSPPVDVSKPYDPSTLKGKTILITGGASGLGSHMVREWASHGAHLVIGDVADAAGEELVAELRATYPDSTFAFQHCDVTDWESQVGLFETAARVSPHGGIDVVVPNAGIILPGESMVFEALFLSMVESPSPTQRR</sequence>
<dbReference type="EMBL" id="JANRMS010004470">
    <property type="protein sequence ID" value="KAJ3508577.1"/>
    <property type="molecule type" value="Genomic_DNA"/>
</dbReference>
<keyword evidence="2" id="KW-1185">Reference proteome</keyword>
<reference evidence="1" key="1">
    <citation type="submission" date="2022-08" db="EMBL/GenBank/DDBJ databases">
        <title>Genome Sequence of Fusarium decemcellulare.</title>
        <authorList>
            <person name="Buettner E."/>
        </authorList>
    </citation>
    <scope>NUCLEOTIDE SEQUENCE</scope>
    <source>
        <strain evidence="1">Babe19</strain>
    </source>
</reference>
<dbReference type="Proteomes" id="UP001148629">
    <property type="component" value="Unassembled WGS sequence"/>
</dbReference>
<gene>
    <name evidence="1" type="ORF">NM208_g15802</name>
</gene>
<comment type="caution">
    <text evidence="1">The sequence shown here is derived from an EMBL/GenBank/DDBJ whole genome shotgun (WGS) entry which is preliminary data.</text>
</comment>